<dbReference type="GO" id="GO:0097367">
    <property type="term" value="F:carbohydrate derivative binding"/>
    <property type="evidence" value="ECO:0007669"/>
    <property type="project" value="InterPro"/>
</dbReference>
<dbReference type="Gene3D" id="3.40.50.10490">
    <property type="entry name" value="Glucose-6-phosphate isomerase like protein, domain 1"/>
    <property type="match status" value="1"/>
</dbReference>
<feature type="domain" description="SIS" evidence="1">
    <location>
        <begin position="1"/>
        <end position="107"/>
    </location>
</feature>
<dbReference type="PANTHER" id="PTHR10937">
    <property type="entry name" value="GLUCOSAMINE--FRUCTOSE-6-PHOSPHATE AMINOTRANSFERASE, ISOMERIZING"/>
    <property type="match status" value="1"/>
</dbReference>
<keyword evidence="3" id="KW-1185">Reference proteome</keyword>
<evidence type="ECO:0000313" key="3">
    <source>
        <dbReference type="Proteomes" id="UP001054945"/>
    </source>
</evidence>
<dbReference type="PROSITE" id="PS51464">
    <property type="entry name" value="SIS"/>
    <property type="match status" value="1"/>
</dbReference>
<gene>
    <name evidence="2" type="ORF">CEXT_775201</name>
</gene>
<dbReference type="GO" id="GO:0006047">
    <property type="term" value="P:UDP-N-acetylglucosamine metabolic process"/>
    <property type="evidence" value="ECO:0007669"/>
    <property type="project" value="TreeGrafter"/>
</dbReference>
<evidence type="ECO:0000259" key="1">
    <source>
        <dbReference type="PROSITE" id="PS51464"/>
    </source>
</evidence>
<dbReference type="GO" id="GO:0046349">
    <property type="term" value="P:amino sugar biosynthetic process"/>
    <property type="evidence" value="ECO:0007669"/>
    <property type="project" value="UniProtKB-ARBA"/>
</dbReference>
<organism evidence="2 3">
    <name type="scientific">Caerostris extrusa</name>
    <name type="common">Bark spider</name>
    <name type="synonym">Caerostris bankana</name>
    <dbReference type="NCBI Taxonomy" id="172846"/>
    <lineage>
        <taxon>Eukaryota</taxon>
        <taxon>Metazoa</taxon>
        <taxon>Ecdysozoa</taxon>
        <taxon>Arthropoda</taxon>
        <taxon>Chelicerata</taxon>
        <taxon>Arachnida</taxon>
        <taxon>Araneae</taxon>
        <taxon>Araneomorphae</taxon>
        <taxon>Entelegynae</taxon>
        <taxon>Araneoidea</taxon>
        <taxon>Araneidae</taxon>
        <taxon>Caerostris</taxon>
    </lineage>
</organism>
<accession>A0AAV4MK89</accession>
<dbReference type="AlphaFoldDB" id="A0AAV4MK89"/>
<name>A0AAV4MK89_CAEEX</name>
<dbReference type="EMBL" id="BPLR01002335">
    <property type="protein sequence ID" value="GIX72647.1"/>
    <property type="molecule type" value="Genomic_DNA"/>
</dbReference>
<dbReference type="PANTHER" id="PTHR10937:SF0">
    <property type="entry name" value="GLUTAMINE--FRUCTOSE-6-PHOSPHATE TRANSAMINASE (ISOMERIZING)"/>
    <property type="match status" value="1"/>
</dbReference>
<dbReference type="Pfam" id="PF01380">
    <property type="entry name" value="SIS"/>
    <property type="match status" value="1"/>
</dbReference>
<evidence type="ECO:0000313" key="2">
    <source>
        <dbReference type="EMBL" id="GIX72647.1"/>
    </source>
</evidence>
<dbReference type="GO" id="GO:0006002">
    <property type="term" value="P:fructose 6-phosphate metabolic process"/>
    <property type="evidence" value="ECO:0007669"/>
    <property type="project" value="TreeGrafter"/>
</dbReference>
<dbReference type="InterPro" id="IPR001347">
    <property type="entry name" value="SIS_dom"/>
</dbReference>
<sequence length="117" mass="12893">MHSEGILAGELKHGPLALVDDAMPVIMVVTKDPVYTKCMNALQQVTARGGRPIIICEKGDEETQKFAHKYLEVPHTVDCLQGILTVIPMQLLSFHIAVLRECNVDCPRNLAKSVTVE</sequence>
<comment type="caution">
    <text evidence="2">The sequence shown here is derived from an EMBL/GenBank/DDBJ whole genome shotgun (WGS) entry which is preliminary data.</text>
</comment>
<dbReference type="GO" id="GO:0006487">
    <property type="term" value="P:protein N-linked glycosylation"/>
    <property type="evidence" value="ECO:0007669"/>
    <property type="project" value="TreeGrafter"/>
</dbReference>
<dbReference type="CDD" id="cd05009">
    <property type="entry name" value="SIS_GlmS_GlmD_2"/>
    <property type="match status" value="1"/>
</dbReference>
<dbReference type="SUPFAM" id="SSF53697">
    <property type="entry name" value="SIS domain"/>
    <property type="match status" value="1"/>
</dbReference>
<proteinExistence type="predicted"/>
<dbReference type="InterPro" id="IPR035490">
    <property type="entry name" value="GlmS/FrlB_SIS"/>
</dbReference>
<dbReference type="Proteomes" id="UP001054945">
    <property type="component" value="Unassembled WGS sequence"/>
</dbReference>
<reference evidence="2 3" key="1">
    <citation type="submission" date="2021-06" db="EMBL/GenBank/DDBJ databases">
        <title>Caerostris extrusa draft genome.</title>
        <authorList>
            <person name="Kono N."/>
            <person name="Arakawa K."/>
        </authorList>
    </citation>
    <scope>NUCLEOTIDE SEQUENCE [LARGE SCALE GENOMIC DNA]</scope>
</reference>
<protein>
    <recommendedName>
        <fullName evidence="1">SIS domain-containing protein</fullName>
    </recommendedName>
</protein>
<dbReference type="GO" id="GO:0004360">
    <property type="term" value="F:glutamine-fructose-6-phosphate transaminase (isomerizing) activity"/>
    <property type="evidence" value="ECO:0007669"/>
    <property type="project" value="TreeGrafter"/>
</dbReference>
<dbReference type="FunFam" id="3.40.50.10490:FF:000002">
    <property type="entry name" value="Glutamine--fructose-6-phosphate aminotransferase [isomerizing]"/>
    <property type="match status" value="1"/>
</dbReference>
<dbReference type="InterPro" id="IPR046348">
    <property type="entry name" value="SIS_dom_sf"/>
</dbReference>